<protein>
    <submittedName>
        <fullName evidence="2">Uncharacterized protein</fullName>
    </submittedName>
</protein>
<dbReference type="SUPFAM" id="SSF82171">
    <property type="entry name" value="DPP6 N-terminal domain-like"/>
    <property type="match status" value="1"/>
</dbReference>
<dbReference type="EMBL" id="ACIL03000009">
    <property type="protein sequence ID" value="ESL03553.1"/>
    <property type="molecule type" value="Genomic_DNA"/>
</dbReference>
<feature type="transmembrane region" description="Helical" evidence="1">
    <location>
        <begin position="12"/>
        <end position="32"/>
    </location>
</feature>
<gene>
    <name evidence="2" type="ORF">GCWU0000282_001265</name>
</gene>
<reference evidence="2 3" key="1">
    <citation type="submission" date="2013-06" db="EMBL/GenBank/DDBJ databases">
        <authorList>
            <person name="Weinstock G."/>
            <person name="Sodergren E."/>
            <person name="Clifton S."/>
            <person name="Fulton L."/>
            <person name="Fulton B."/>
            <person name="Courtney L."/>
            <person name="Fronick C."/>
            <person name="Harrison M."/>
            <person name="Strong C."/>
            <person name="Farmer C."/>
            <person name="Delahaunty K."/>
            <person name="Markovic C."/>
            <person name="Hall O."/>
            <person name="Minx P."/>
            <person name="Tomlinson C."/>
            <person name="Mitreva M."/>
            <person name="Nelson J."/>
            <person name="Hou S."/>
            <person name="Wollam A."/>
            <person name="Pepin K.H."/>
            <person name="Johnson M."/>
            <person name="Bhonagiri V."/>
            <person name="Nash W.E."/>
            <person name="Warren W."/>
            <person name="Chinwalla A."/>
            <person name="Mardis E.R."/>
            <person name="Wilson R.K."/>
        </authorList>
    </citation>
    <scope>NUCLEOTIDE SEQUENCE [LARGE SCALE GENOMIC DNA]</scope>
    <source>
        <strain evidence="2 3">ATCC 51271</strain>
    </source>
</reference>
<keyword evidence="3" id="KW-1185">Reference proteome</keyword>
<proteinExistence type="predicted"/>
<dbReference type="Proteomes" id="UP000018227">
    <property type="component" value="Unassembled WGS sequence"/>
</dbReference>
<name>V2Y3J3_9FIRM</name>
<comment type="caution">
    <text evidence="2">The sequence shown here is derived from an EMBL/GenBank/DDBJ whole genome shotgun (WGS) entry which is preliminary data.</text>
</comment>
<dbReference type="OrthoDB" id="8928404at2"/>
<keyword evidence="1" id="KW-0812">Transmembrane</keyword>
<keyword evidence="1" id="KW-1133">Transmembrane helix</keyword>
<dbReference type="RefSeq" id="WP_023354145.1">
    <property type="nucleotide sequence ID" value="NZ_KI535367.1"/>
</dbReference>
<sequence length="424" mass="48101">MKNIIIYRNYRKYIFSVILSVTVLFNFASYGLKIYAKEDDRKSAHGLSIINNPVNGKRFLIWADNYGGDSEKEAWEHDIYYKEITENINEEEINSGKKLLIKANEAQEPASASVSGDGKIIVTFEDGDNAGDNELAQRYAVYDENMNVIKKYPQTIALGGHSGHAASTDNRHVVFWSEGWVGGGGVDNLGSGDDVWVTVLTTKGDILNTKKIAVGEKTRDWWPMAAASKKKVLLLWQRFIKDEKYALLCTAVYDPVKNDFVGKSGKKSRYTKPHIIKGTKTSYYNYNAVWSENLGVFVVNYTDSAGNGKILLIDENGKIKKTIGKNTDLPSFVREALPVYIEGNREVRLIYPSSKNEYFMITIKKIKAKSKENYIIRVSEEKKLAEWGYRGIVGVCVEKGKRFFIYLGKDRVRMKEVYFDKNKA</sequence>
<evidence type="ECO:0000313" key="3">
    <source>
        <dbReference type="Proteomes" id="UP000018227"/>
    </source>
</evidence>
<dbReference type="HOGENOM" id="CLU_643534_0_0_9"/>
<organism evidence="2 3">
    <name type="scientific">Catonella morbi ATCC 51271</name>
    <dbReference type="NCBI Taxonomy" id="592026"/>
    <lineage>
        <taxon>Bacteria</taxon>
        <taxon>Bacillati</taxon>
        <taxon>Bacillota</taxon>
        <taxon>Clostridia</taxon>
        <taxon>Lachnospirales</taxon>
        <taxon>Lachnospiraceae</taxon>
        <taxon>Catonella</taxon>
    </lineage>
</organism>
<dbReference type="AlphaFoldDB" id="V2Y3J3"/>
<dbReference type="eggNOG" id="ENOG502ZI96">
    <property type="taxonomic scope" value="Bacteria"/>
</dbReference>
<evidence type="ECO:0000256" key="1">
    <source>
        <dbReference type="SAM" id="Phobius"/>
    </source>
</evidence>
<keyword evidence="1" id="KW-0472">Membrane</keyword>
<evidence type="ECO:0000313" key="2">
    <source>
        <dbReference type="EMBL" id="ESL03553.1"/>
    </source>
</evidence>
<accession>V2Y3J3</accession>